<dbReference type="CDD" id="cd00075">
    <property type="entry name" value="HATPase"/>
    <property type="match status" value="1"/>
</dbReference>
<proteinExistence type="predicted"/>
<comment type="subcellular location">
    <subcellularLocation>
        <location evidence="2">Cell membrane</location>
    </subcellularLocation>
    <subcellularLocation>
        <location evidence="3">Membrane raft</location>
        <topology evidence="3">Multi-pass membrane protein</topology>
    </subcellularLocation>
</comment>
<name>A0A4P8XW35_9FIRM</name>
<dbReference type="GO" id="GO:0004721">
    <property type="term" value="F:phosphoprotein phosphatase activity"/>
    <property type="evidence" value="ECO:0007669"/>
    <property type="project" value="TreeGrafter"/>
</dbReference>
<dbReference type="SUPFAM" id="SSF47384">
    <property type="entry name" value="Homodimeric domain of signal transducing histidine kinase"/>
    <property type="match status" value="1"/>
</dbReference>
<accession>A0A4P8XW35</accession>
<dbReference type="OrthoDB" id="9813151at2"/>
<evidence type="ECO:0000256" key="8">
    <source>
        <dbReference type="ARBA" id="ARBA00022741"/>
    </source>
</evidence>
<dbReference type="InterPro" id="IPR005467">
    <property type="entry name" value="His_kinase_dom"/>
</dbReference>
<evidence type="ECO:0000256" key="7">
    <source>
        <dbReference type="ARBA" id="ARBA00022679"/>
    </source>
</evidence>
<dbReference type="PANTHER" id="PTHR45453">
    <property type="entry name" value="PHOSPHATE REGULON SENSOR PROTEIN PHOR"/>
    <property type="match status" value="1"/>
</dbReference>
<evidence type="ECO:0000256" key="4">
    <source>
        <dbReference type="ARBA" id="ARBA00012438"/>
    </source>
</evidence>
<dbReference type="GO" id="GO:0016036">
    <property type="term" value="P:cellular response to phosphate starvation"/>
    <property type="evidence" value="ECO:0007669"/>
    <property type="project" value="TreeGrafter"/>
</dbReference>
<dbReference type="KEGG" id="ruj:E5Z56_07415"/>
<evidence type="ECO:0000256" key="9">
    <source>
        <dbReference type="ARBA" id="ARBA00022777"/>
    </source>
</evidence>
<evidence type="ECO:0000256" key="12">
    <source>
        <dbReference type="ARBA" id="ARBA00023136"/>
    </source>
</evidence>
<evidence type="ECO:0000313" key="15">
    <source>
        <dbReference type="EMBL" id="QCT07197.1"/>
    </source>
</evidence>
<dbReference type="EMBL" id="CP039381">
    <property type="protein sequence ID" value="QCT07197.1"/>
    <property type="molecule type" value="Genomic_DNA"/>
</dbReference>
<keyword evidence="11" id="KW-0902">Two-component regulatory system</keyword>
<dbReference type="EC" id="2.7.13.3" evidence="4"/>
<dbReference type="GO" id="GO:0005524">
    <property type="term" value="F:ATP binding"/>
    <property type="evidence" value="ECO:0007669"/>
    <property type="project" value="UniProtKB-KW"/>
</dbReference>
<keyword evidence="12 13" id="KW-0472">Membrane</keyword>
<keyword evidence="16" id="KW-1185">Reference proteome</keyword>
<evidence type="ECO:0000256" key="5">
    <source>
        <dbReference type="ARBA" id="ARBA00022475"/>
    </source>
</evidence>
<protein>
    <recommendedName>
        <fullName evidence="4">histidine kinase</fullName>
        <ecNumber evidence="4">2.7.13.3</ecNumber>
    </recommendedName>
</protein>
<dbReference type="GO" id="GO:0000155">
    <property type="term" value="F:phosphorelay sensor kinase activity"/>
    <property type="evidence" value="ECO:0007669"/>
    <property type="project" value="InterPro"/>
</dbReference>
<dbReference type="Proteomes" id="UP000301475">
    <property type="component" value="Chromosome"/>
</dbReference>
<comment type="catalytic activity">
    <reaction evidence="1">
        <text>ATP + protein L-histidine = ADP + protein N-phospho-L-histidine.</text>
        <dbReference type="EC" id="2.7.13.3"/>
    </reaction>
</comment>
<gene>
    <name evidence="15" type="ORF">E5Z56_07415</name>
</gene>
<evidence type="ECO:0000256" key="11">
    <source>
        <dbReference type="ARBA" id="ARBA00023012"/>
    </source>
</evidence>
<dbReference type="InterPro" id="IPR004358">
    <property type="entry name" value="Sig_transdc_His_kin-like_C"/>
</dbReference>
<keyword evidence="9 15" id="KW-0418">Kinase</keyword>
<keyword evidence="13" id="KW-0812">Transmembrane</keyword>
<keyword evidence="6" id="KW-0597">Phosphoprotein</keyword>
<dbReference type="AlphaFoldDB" id="A0A4P8XW35"/>
<dbReference type="InterPro" id="IPR003594">
    <property type="entry name" value="HATPase_dom"/>
</dbReference>
<feature type="transmembrane region" description="Helical" evidence="13">
    <location>
        <begin position="12"/>
        <end position="33"/>
    </location>
</feature>
<evidence type="ECO:0000256" key="3">
    <source>
        <dbReference type="ARBA" id="ARBA00004314"/>
    </source>
</evidence>
<evidence type="ECO:0000313" key="16">
    <source>
        <dbReference type="Proteomes" id="UP000301475"/>
    </source>
</evidence>
<dbReference type="FunFam" id="1.10.287.130:FF:000001">
    <property type="entry name" value="Two-component sensor histidine kinase"/>
    <property type="match status" value="1"/>
</dbReference>
<sequence>MTMTKKIFKNIFLACFSMLVVTIVIIFGVMYNYHGKQIMNELHSEINIISVGVEDGGTKYLDTLSKSEKARITWVNKDGSIKYDSNVSKSKMENHLNRKEIKDAMKNGTGEDIRMSDTLSERTMYCAKLLSDGSVIRISTNQYTVWILLLNMWQPLAIVVIIALVLSYIIAYLSSKKIVMPINDLDLENVEAVTTYEEIEPLVHKISHQNRVIRDQIKELKRTQAEFNVITSNMKEGLLVLDLQGKILSYNKSVKKLLNISSLDDEYLEDLSIDDEFKTNINNAIHGTHMSDTFEYGDRYLSLYCNPVEVDGKIKGAVAVILDVTEKHQRELLRREFSANVSHELKTPLTAILASAEIIGMEATPKETVTHFAHNITKEANRLITLVNDIIKLSKLDDKSYEPEDKEVDIYEIAKNVEDTLSPIADNCGVKLTLYGEKTIVHGVPTLLSEIVYNLVDNAIKYNKPNGSVTITVAPINGKATLIVEDTGIGISKEDQSRIFERFYRVDKSHSKEVGGTGLGLSIVKHGVEHHNGKMKVESELGKGTKITIKF</sequence>
<dbReference type="GO" id="GO:0005886">
    <property type="term" value="C:plasma membrane"/>
    <property type="evidence" value="ECO:0007669"/>
    <property type="project" value="UniProtKB-SubCell"/>
</dbReference>
<dbReference type="SMART" id="SM00388">
    <property type="entry name" value="HisKA"/>
    <property type="match status" value="1"/>
</dbReference>
<dbReference type="InterPro" id="IPR036097">
    <property type="entry name" value="HisK_dim/P_sf"/>
</dbReference>
<evidence type="ECO:0000259" key="14">
    <source>
        <dbReference type="PROSITE" id="PS50109"/>
    </source>
</evidence>
<dbReference type="SUPFAM" id="SSF55785">
    <property type="entry name" value="PYP-like sensor domain (PAS domain)"/>
    <property type="match status" value="1"/>
</dbReference>
<dbReference type="FunFam" id="3.30.565.10:FF:000023">
    <property type="entry name" value="PAS domain-containing sensor histidine kinase"/>
    <property type="match status" value="1"/>
</dbReference>
<evidence type="ECO:0000256" key="2">
    <source>
        <dbReference type="ARBA" id="ARBA00004236"/>
    </source>
</evidence>
<keyword evidence="13" id="KW-1133">Transmembrane helix</keyword>
<dbReference type="SUPFAM" id="SSF55874">
    <property type="entry name" value="ATPase domain of HSP90 chaperone/DNA topoisomerase II/histidine kinase"/>
    <property type="match status" value="1"/>
</dbReference>
<dbReference type="Gene3D" id="3.30.565.10">
    <property type="entry name" value="Histidine kinase-like ATPase, C-terminal domain"/>
    <property type="match status" value="1"/>
</dbReference>
<dbReference type="PROSITE" id="PS50109">
    <property type="entry name" value="HIS_KIN"/>
    <property type="match status" value="1"/>
</dbReference>
<dbReference type="Gene3D" id="3.30.450.20">
    <property type="entry name" value="PAS domain"/>
    <property type="match status" value="1"/>
</dbReference>
<dbReference type="Pfam" id="PF00512">
    <property type="entry name" value="HisKA"/>
    <property type="match status" value="1"/>
</dbReference>
<dbReference type="InterPro" id="IPR035965">
    <property type="entry name" value="PAS-like_dom_sf"/>
</dbReference>
<feature type="transmembrane region" description="Helical" evidence="13">
    <location>
        <begin position="152"/>
        <end position="173"/>
    </location>
</feature>
<dbReference type="Pfam" id="PF02518">
    <property type="entry name" value="HATPase_c"/>
    <property type="match status" value="1"/>
</dbReference>
<feature type="domain" description="Histidine kinase" evidence="14">
    <location>
        <begin position="340"/>
        <end position="551"/>
    </location>
</feature>
<evidence type="ECO:0000256" key="1">
    <source>
        <dbReference type="ARBA" id="ARBA00000085"/>
    </source>
</evidence>
<organism evidence="15 16">
    <name type="scientific">Ruminococcus bovis</name>
    <dbReference type="NCBI Taxonomy" id="2564099"/>
    <lineage>
        <taxon>Bacteria</taxon>
        <taxon>Bacillati</taxon>
        <taxon>Bacillota</taxon>
        <taxon>Clostridia</taxon>
        <taxon>Eubacteriales</taxon>
        <taxon>Oscillospiraceae</taxon>
        <taxon>Ruminococcus</taxon>
    </lineage>
</organism>
<dbReference type="PRINTS" id="PR00344">
    <property type="entry name" value="BCTRLSENSOR"/>
</dbReference>
<dbReference type="InterPro" id="IPR036890">
    <property type="entry name" value="HATPase_C_sf"/>
</dbReference>
<dbReference type="GO" id="GO:0045121">
    <property type="term" value="C:membrane raft"/>
    <property type="evidence" value="ECO:0007669"/>
    <property type="project" value="UniProtKB-SubCell"/>
</dbReference>
<evidence type="ECO:0000256" key="13">
    <source>
        <dbReference type="SAM" id="Phobius"/>
    </source>
</evidence>
<dbReference type="Gene3D" id="1.10.287.130">
    <property type="match status" value="1"/>
</dbReference>
<dbReference type="InterPro" id="IPR003661">
    <property type="entry name" value="HisK_dim/P_dom"/>
</dbReference>
<keyword evidence="7" id="KW-0808">Transferase</keyword>
<dbReference type="PANTHER" id="PTHR45453:SF1">
    <property type="entry name" value="PHOSPHATE REGULON SENSOR PROTEIN PHOR"/>
    <property type="match status" value="1"/>
</dbReference>
<evidence type="ECO:0000256" key="10">
    <source>
        <dbReference type="ARBA" id="ARBA00022840"/>
    </source>
</evidence>
<dbReference type="InterPro" id="IPR050351">
    <property type="entry name" value="BphY/WalK/GraS-like"/>
</dbReference>
<evidence type="ECO:0000256" key="6">
    <source>
        <dbReference type="ARBA" id="ARBA00022553"/>
    </source>
</evidence>
<keyword evidence="10" id="KW-0067">ATP-binding</keyword>
<dbReference type="CDD" id="cd00082">
    <property type="entry name" value="HisKA"/>
    <property type="match status" value="1"/>
</dbReference>
<reference evidence="15 16" key="1">
    <citation type="submission" date="2019-04" db="EMBL/GenBank/DDBJ databases">
        <authorList>
            <person name="Embree M."/>
            <person name="Gaffney J.R."/>
        </authorList>
    </citation>
    <scope>NUCLEOTIDE SEQUENCE [LARGE SCALE GENOMIC DNA]</scope>
    <source>
        <strain evidence="15 16">JE7A12</strain>
    </source>
</reference>
<dbReference type="SMART" id="SM00387">
    <property type="entry name" value="HATPase_c"/>
    <property type="match status" value="1"/>
</dbReference>
<keyword evidence="5" id="KW-1003">Cell membrane</keyword>
<keyword evidence="8" id="KW-0547">Nucleotide-binding</keyword>